<keyword evidence="1" id="KW-0175">Coiled coil</keyword>
<reference evidence="3 4" key="1">
    <citation type="submission" date="2020-08" db="EMBL/GenBank/DDBJ databases">
        <title>Sequencing the genomes of 1000 actinobacteria strains.</title>
        <authorList>
            <person name="Klenk H.-P."/>
        </authorList>
    </citation>
    <scope>NUCLEOTIDE SEQUENCE [LARGE SCALE GENOMIC DNA]</scope>
    <source>
        <strain evidence="3 4">DSM 45507</strain>
    </source>
</reference>
<keyword evidence="4" id="KW-1185">Reference proteome</keyword>
<protein>
    <submittedName>
        <fullName evidence="3">Uncharacterized protein</fullName>
    </submittedName>
</protein>
<proteinExistence type="predicted"/>
<evidence type="ECO:0000313" key="4">
    <source>
        <dbReference type="Proteomes" id="UP000579153"/>
    </source>
</evidence>
<comment type="caution">
    <text evidence="3">The sequence shown here is derived from an EMBL/GenBank/DDBJ whole genome shotgun (WGS) entry which is preliminary data.</text>
</comment>
<evidence type="ECO:0000256" key="1">
    <source>
        <dbReference type="SAM" id="Coils"/>
    </source>
</evidence>
<evidence type="ECO:0000256" key="2">
    <source>
        <dbReference type="SAM" id="MobiDB-lite"/>
    </source>
</evidence>
<name>A0A7W9FYR9_9ACTN</name>
<sequence>MTSPRPGLVPVHVGHHRPGDGQDISRSSRPRSALTEPDVDWDKHGLSPCWNGMETNACAAALEPSLVHGSKEELDRFLRGARNRSEIALAIVTLGNADKDDPRSVMRPNTTFFLPGLDNMIVARPLPSGSRPTLAPGLASTEKDLGLRLCNRPDDAPWWALSLAKPEPGVGGPRLQREPQGELVPILLDGLGAPVAAVWIPATGDQRWYVIPDATDWNQVLGWLMHSALPTYVPDALRRARSSHFADPALQTAAESTALAALSAEVRRHEDEMARLQDTLDQATEEANAVREGLLYGTGEVLAKDVDAVLRAASFKTMDLDAELGTVSADLLATFGEHRVLVEIKSTSGSAGENLAMALQRHLSTWPQLRPDEPVSDGVLIVNHQHRLHPSLRPPHVYSRPEFVESLSTPVISTSVLFDWWRASDWAAIRDAILGSAPPVAFLDPAQPPLTSSRPKRRRWRLWSRDRAPSPGKTTGQ</sequence>
<dbReference type="RefSeq" id="WP_185067916.1">
    <property type="nucleotide sequence ID" value="NZ_JACHMB010000001.1"/>
</dbReference>
<dbReference type="EMBL" id="JACHMB010000001">
    <property type="protein sequence ID" value="MBB5774048.1"/>
    <property type="molecule type" value="Genomic_DNA"/>
</dbReference>
<feature type="region of interest" description="Disordered" evidence="2">
    <location>
        <begin position="1"/>
        <end position="39"/>
    </location>
</feature>
<feature type="coiled-coil region" evidence="1">
    <location>
        <begin position="259"/>
        <end position="293"/>
    </location>
</feature>
<dbReference type="Proteomes" id="UP000579153">
    <property type="component" value="Unassembled WGS sequence"/>
</dbReference>
<accession>A0A7W9FYR9</accession>
<dbReference type="AlphaFoldDB" id="A0A7W9FYR9"/>
<gene>
    <name evidence="3" type="ORF">HD596_000804</name>
</gene>
<feature type="region of interest" description="Disordered" evidence="2">
    <location>
        <begin position="445"/>
        <end position="477"/>
    </location>
</feature>
<evidence type="ECO:0000313" key="3">
    <source>
        <dbReference type="EMBL" id="MBB5774048.1"/>
    </source>
</evidence>
<organism evidence="3 4">
    <name type="scientific">Nonomuraea jabiensis</name>
    <dbReference type="NCBI Taxonomy" id="882448"/>
    <lineage>
        <taxon>Bacteria</taxon>
        <taxon>Bacillati</taxon>
        <taxon>Actinomycetota</taxon>
        <taxon>Actinomycetes</taxon>
        <taxon>Streptosporangiales</taxon>
        <taxon>Streptosporangiaceae</taxon>
        <taxon>Nonomuraea</taxon>
    </lineage>
</organism>